<keyword evidence="1" id="KW-0472">Membrane</keyword>
<evidence type="ECO:0000313" key="3">
    <source>
        <dbReference type="Proteomes" id="UP000306196"/>
    </source>
</evidence>
<organism evidence="2 3">
    <name type="scientific">Phragmitibacter flavus</name>
    <dbReference type="NCBI Taxonomy" id="2576071"/>
    <lineage>
        <taxon>Bacteria</taxon>
        <taxon>Pseudomonadati</taxon>
        <taxon>Verrucomicrobiota</taxon>
        <taxon>Verrucomicrobiia</taxon>
        <taxon>Verrucomicrobiales</taxon>
        <taxon>Verrucomicrobiaceae</taxon>
        <taxon>Phragmitibacter</taxon>
    </lineage>
</organism>
<sequence>MRFPFEIIDKPLQVRLRLCQGCEDVTLHGKPAVRHWLHFGLTLMTGLWLIVWIIVAVQGGDRLQTCLKCGRREFR</sequence>
<reference evidence="2 3" key="1">
    <citation type="submission" date="2019-05" db="EMBL/GenBank/DDBJ databases">
        <title>Verrucobacter flavum gen. nov., sp. nov. a new member of the family Verrucomicrobiaceae.</title>
        <authorList>
            <person name="Szuroczki S."/>
            <person name="Abbaszade G."/>
            <person name="Szabo A."/>
            <person name="Felfoldi T."/>
            <person name="Schumann P."/>
            <person name="Boka K."/>
            <person name="Keki Z."/>
            <person name="Toumi M."/>
            <person name="Toth E."/>
        </authorList>
    </citation>
    <scope>NUCLEOTIDE SEQUENCE [LARGE SCALE GENOMIC DNA]</scope>
    <source>
        <strain evidence="2 3">MG-N-17</strain>
    </source>
</reference>
<dbReference type="RefSeq" id="WP_138085371.1">
    <property type="nucleotide sequence ID" value="NZ_VAUV01000004.1"/>
</dbReference>
<dbReference type="EMBL" id="VAUV01000004">
    <property type="protein sequence ID" value="TLD71777.1"/>
    <property type="molecule type" value="Genomic_DNA"/>
</dbReference>
<feature type="transmembrane region" description="Helical" evidence="1">
    <location>
        <begin position="36"/>
        <end position="57"/>
    </location>
</feature>
<protein>
    <recommendedName>
        <fullName evidence="4">LITAF domain-containing protein</fullName>
    </recommendedName>
</protein>
<keyword evidence="1" id="KW-0812">Transmembrane</keyword>
<accession>A0A5R8KHN6</accession>
<name>A0A5R8KHN6_9BACT</name>
<proteinExistence type="predicted"/>
<gene>
    <name evidence="2" type="ORF">FEM03_06465</name>
</gene>
<dbReference type="AlphaFoldDB" id="A0A5R8KHN6"/>
<dbReference type="Proteomes" id="UP000306196">
    <property type="component" value="Unassembled WGS sequence"/>
</dbReference>
<evidence type="ECO:0008006" key="4">
    <source>
        <dbReference type="Google" id="ProtNLM"/>
    </source>
</evidence>
<keyword evidence="3" id="KW-1185">Reference proteome</keyword>
<comment type="caution">
    <text evidence="2">The sequence shown here is derived from an EMBL/GenBank/DDBJ whole genome shotgun (WGS) entry which is preliminary data.</text>
</comment>
<evidence type="ECO:0000313" key="2">
    <source>
        <dbReference type="EMBL" id="TLD71777.1"/>
    </source>
</evidence>
<evidence type="ECO:0000256" key="1">
    <source>
        <dbReference type="SAM" id="Phobius"/>
    </source>
</evidence>
<keyword evidence="1" id="KW-1133">Transmembrane helix</keyword>
<dbReference type="OrthoDB" id="8482118at2"/>